<dbReference type="PANTHER" id="PTHR43329">
    <property type="entry name" value="EPOXIDE HYDROLASE"/>
    <property type="match status" value="1"/>
</dbReference>
<evidence type="ECO:0000313" key="3">
    <source>
        <dbReference type="EMBL" id="KXP12633.1"/>
    </source>
</evidence>
<dbReference type="Pfam" id="PF00561">
    <property type="entry name" value="Abhydrolase_1"/>
    <property type="match status" value="1"/>
</dbReference>
<feature type="domain" description="AB hydrolase-1" evidence="1">
    <location>
        <begin position="30"/>
        <end position="260"/>
    </location>
</feature>
<evidence type="ECO:0000313" key="2">
    <source>
        <dbReference type="EMBL" id="KXO97886.1"/>
    </source>
</evidence>
<dbReference type="GO" id="GO:0003824">
    <property type="term" value="F:catalytic activity"/>
    <property type="evidence" value="ECO:0007669"/>
    <property type="project" value="UniProtKB-ARBA"/>
</dbReference>
<evidence type="ECO:0000259" key="1">
    <source>
        <dbReference type="Pfam" id="PF00561"/>
    </source>
</evidence>
<dbReference type="Proteomes" id="UP000070409">
    <property type="component" value="Unassembled WGS sequence"/>
</dbReference>
<dbReference type="Proteomes" id="UP000070258">
    <property type="component" value="Unassembled WGS sequence"/>
</dbReference>
<dbReference type="RefSeq" id="WP_068570614.1">
    <property type="nucleotide sequence ID" value="NZ_LSRE01000015.1"/>
</dbReference>
<dbReference type="SUPFAM" id="SSF53474">
    <property type="entry name" value="alpha/beta-Hydrolases"/>
    <property type="match status" value="1"/>
</dbReference>
<accession>A0A138AQB8</accession>
<dbReference type="Gene3D" id="3.40.50.1820">
    <property type="entry name" value="alpha/beta hydrolase"/>
    <property type="match status" value="1"/>
</dbReference>
<keyword evidence="5" id="KW-1185">Reference proteome</keyword>
<dbReference type="AlphaFoldDB" id="A0A138AQB8"/>
<dbReference type="EMBL" id="LSRE01000015">
    <property type="protein sequence ID" value="KXO97886.1"/>
    <property type="molecule type" value="Genomic_DNA"/>
</dbReference>
<protein>
    <recommendedName>
        <fullName evidence="1">AB hydrolase-1 domain-containing protein</fullName>
    </recommendedName>
</protein>
<sequence length="277" mass="29575">MGIDSAQTVQVPAGSWTFDVSVGGSEHGVPVLLLHGFPQTEECFDQVRERLHEAGLRTIAPRQRGYSPGARPLGADQYTMKHLAEDAARILDALEVPYAHVVGHGLGATVAWHFAAAYPLRAMSLTAVSFGHPSAFGAAMATDQDQRQRSRYLELFLQAGAAEKALLDNNARTLLATAPGGGIEALADEQALTAALNWYRANLVPGGEGLDCPVIEVPTTLVWGNRDAIAGAAQAKGTAHYLRADYRLSEVPDGDHWLPLRAPAALASEIALRTLRN</sequence>
<name>A0A138AQB8_9ACTN</name>
<proteinExistence type="predicted"/>
<dbReference type="OrthoDB" id="2987348at2"/>
<evidence type="ECO:0000313" key="5">
    <source>
        <dbReference type="Proteomes" id="UP000070409"/>
    </source>
</evidence>
<comment type="caution">
    <text evidence="3">The sequence shown here is derived from an EMBL/GenBank/DDBJ whole genome shotgun (WGS) entry which is preliminary data.</text>
</comment>
<reference evidence="3" key="1">
    <citation type="submission" date="2016-02" db="EMBL/GenBank/DDBJ databases">
        <authorList>
            <person name="Teng J.L."/>
            <person name="Yang Y."/>
            <person name="Huang Y."/>
            <person name="Guo F."/>
            <person name="Wei W."/>
            <person name="Chen J.H."/>
            <person name="Wong S.Y."/>
            <person name="Lau S.K."/>
            <person name="Woo P.C."/>
        </authorList>
    </citation>
    <scope>NUCLEOTIDE SEQUENCE</scope>
    <source>
        <strain evidence="3">JCM 15929</strain>
    </source>
</reference>
<reference evidence="4" key="3">
    <citation type="submission" date="2016-02" db="EMBL/GenBank/DDBJ databases">
        <authorList>
            <person name="Wen L."/>
            <person name="He K."/>
            <person name="Yang H."/>
        </authorList>
    </citation>
    <scope>NUCLEOTIDE SEQUENCE [LARGE SCALE GENOMIC DNA]</scope>
    <source>
        <strain evidence="4">JCM 15929</strain>
    </source>
</reference>
<dbReference type="InterPro" id="IPR029058">
    <property type="entry name" value="AB_hydrolase_fold"/>
</dbReference>
<organism evidence="3 4">
    <name type="scientific">Tsukamurella pseudospumae</name>
    <dbReference type="NCBI Taxonomy" id="239498"/>
    <lineage>
        <taxon>Bacteria</taxon>
        <taxon>Bacillati</taxon>
        <taxon>Actinomycetota</taxon>
        <taxon>Actinomycetes</taxon>
        <taxon>Mycobacteriales</taxon>
        <taxon>Tsukamurellaceae</taxon>
        <taxon>Tsukamurella</taxon>
    </lineage>
</organism>
<reference evidence="2 5" key="2">
    <citation type="submission" date="2016-02" db="EMBL/GenBank/DDBJ databases">
        <authorList>
            <person name="Teng J.L."/>
            <person name="Tang Y."/>
            <person name="Huang Y."/>
            <person name="Guo F."/>
            <person name="Wei W."/>
            <person name="Chen J.H."/>
            <person name="Wong S.Y."/>
            <person name="Lau S.K."/>
            <person name="Woo P.C."/>
        </authorList>
    </citation>
    <scope>NUCLEOTIDE SEQUENCE [LARGE SCALE GENOMIC DNA]</scope>
    <source>
        <strain evidence="2 5">JCM 13375</strain>
    </source>
</reference>
<evidence type="ECO:0000313" key="4">
    <source>
        <dbReference type="Proteomes" id="UP000070258"/>
    </source>
</evidence>
<dbReference type="EMBL" id="LSRF01000012">
    <property type="protein sequence ID" value="KXP12633.1"/>
    <property type="molecule type" value="Genomic_DNA"/>
</dbReference>
<gene>
    <name evidence="3" type="ORF">AXK60_05375</name>
    <name evidence="2" type="ORF">AXK61_21205</name>
</gene>
<dbReference type="InterPro" id="IPR000073">
    <property type="entry name" value="AB_hydrolase_1"/>
</dbReference>
<dbReference type="STRING" id="239498.AXK60_05375"/>